<dbReference type="AlphaFoldDB" id="A0A9D1DGN3"/>
<evidence type="ECO:0000313" key="1">
    <source>
        <dbReference type="EMBL" id="HIR50292.1"/>
    </source>
</evidence>
<reference evidence="1" key="2">
    <citation type="journal article" date="2021" name="PeerJ">
        <title>Extensive microbial diversity within the chicken gut microbiome revealed by metagenomics and culture.</title>
        <authorList>
            <person name="Gilroy R."/>
            <person name="Ravi A."/>
            <person name="Getino M."/>
            <person name="Pursley I."/>
            <person name="Horton D.L."/>
            <person name="Alikhan N.F."/>
            <person name="Baker D."/>
            <person name="Gharbi K."/>
            <person name="Hall N."/>
            <person name="Watson M."/>
            <person name="Adriaenssens E.M."/>
            <person name="Foster-Nyarko E."/>
            <person name="Jarju S."/>
            <person name="Secka A."/>
            <person name="Antonio M."/>
            <person name="Oren A."/>
            <person name="Chaudhuri R.R."/>
            <person name="La Ragione R."/>
            <person name="Hildebrand F."/>
            <person name="Pallen M.J."/>
        </authorList>
    </citation>
    <scope>NUCLEOTIDE SEQUENCE</scope>
    <source>
        <strain evidence="1">ChiBcec15-4380</strain>
    </source>
</reference>
<dbReference type="Proteomes" id="UP000824239">
    <property type="component" value="Unassembled WGS sequence"/>
</dbReference>
<evidence type="ECO:0000313" key="2">
    <source>
        <dbReference type="Proteomes" id="UP000824239"/>
    </source>
</evidence>
<comment type="caution">
    <text evidence="1">The sequence shown here is derived from an EMBL/GenBank/DDBJ whole genome shotgun (WGS) entry which is preliminary data.</text>
</comment>
<organism evidence="1 2">
    <name type="scientific">Candidatus Avoscillospira avicola</name>
    <dbReference type="NCBI Taxonomy" id="2840706"/>
    <lineage>
        <taxon>Bacteria</taxon>
        <taxon>Bacillati</taxon>
        <taxon>Bacillota</taxon>
        <taxon>Clostridia</taxon>
        <taxon>Eubacteriales</taxon>
        <taxon>Oscillospiraceae</taxon>
        <taxon>Oscillospiraceae incertae sedis</taxon>
        <taxon>Candidatus Avoscillospira</taxon>
    </lineage>
</organism>
<protein>
    <submittedName>
        <fullName evidence="1">Uncharacterized protein</fullName>
    </submittedName>
</protein>
<reference evidence="1" key="1">
    <citation type="submission" date="2020-10" db="EMBL/GenBank/DDBJ databases">
        <authorList>
            <person name="Gilroy R."/>
        </authorList>
    </citation>
    <scope>NUCLEOTIDE SEQUENCE</scope>
    <source>
        <strain evidence="1">ChiBcec15-4380</strain>
    </source>
</reference>
<proteinExistence type="predicted"/>
<sequence length="143" mass="15551">MAHGTLIGGASYGISGGKCLVDGTEYGIKKGRTLVDGTGYDVKFTPSLTVRVKVEYHVYGADNEELQIYLDGHSYYQVVPVHGISVGETKDYNFEYSTGIKVGFSARKNRTDVFSLAPAEYSHVSSITLILQSFATRIEEGLA</sequence>
<name>A0A9D1DGN3_9FIRM</name>
<accession>A0A9D1DGN3</accession>
<dbReference type="EMBL" id="DVHE01000022">
    <property type="protein sequence ID" value="HIR50292.1"/>
    <property type="molecule type" value="Genomic_DNA"/>
</dbReference>
<gene>
    <name evidence="1" type="ORF">IAA53_03250</name>
</gene>